<proteinExistence type="predicted"/>
<evidence type="ECO:0000313" key="2">
    <source>
        <dbReference type="Proteomes" id="UP000308600"/>
    </source>
</evidence>
<keyword evidence="2" id="KW-1185">Reference proteome</keyword>
<protein>
    <submittedName>
        <fullName evidence="1">Uncharacterized protein</fullName>
    </submittedName>
</protein>
<dbReference type="Proteomes" id="UP000308600">
    <property type="component" value="Unassembled WGS sequence"/>
</dbReference>
<name>A0ACD3AD24_9AGAR</name>
<dbReference type="EMBL" id="ML208516">
    <property type="protein sequence ID" value="TFK63570.1"/>
    <property type="molecule type" value="Genomic_DNA"/>
</dbReference>
<sequence length="469" mass="53694">MQENYPEGRTIVCCFDGGGQKFGDNTNVVKFFRALRKDLPSRQIVYYQPEAGTYRKYLPIPAVFSTLFCALDSAVAINLNQRLKDGYKFIVQSHRKGDKICLFGFSSGAHIARALASMIYKVGIIPPENLAQIDFAFSISQMEGETGNVLCKEFRASFSKPAIVEFLGIWDTTSSVGTFIPRNHNNLSINYAVNFVRHALALDERRSGYRPALWDEPYQDNELDNDVDEPPSWNREDRDGWVFEPQERYLADVQEVWFTGCHDDIGGGSHTDKIKESLSYIPLRWMIKECFAIATGIVFNNDYLVTLGLDPSVLEELAAGGPDIPEAEVDQAQHPLRDPDLDLDPEETIVTAKPPRDKTDSLAGIWDPLDLVRAWWILEYIPTLSVFQDDEFEFNGNWWFKRRQNRGRGRYIPFRKEDGYVLVHESVKDRIERTNENLNVLSIRTEDRYEPRALNWRVVVESGAVLYVP</sequence>
<organism evidence="1 2">
    <name type="scientific">Pluteus cervinus</name>
    <dbReference type="NCBI Taxonomy" id="181527"/>
    <lineage>
        <taxon>Eukaryota</taxon>
        <taxon>Fungi</taxon>
        <taxon>Dikarya</taxon>
        <taxon>Basidiomycota</taxon>
        <taxon>Agaricomycotina</taxon>
        <taxon>Agaricomycetes</taxon>
        <taxon>Agaricomycetidae</taxon>
        <taxon>Agaricales</taxon>
        <taxon>Pluteineae</taxon>
        <taxon>Pluteaceae</taxon>
        <taxon>Pluteus</taxon>
    </lineage>
</organism>
<accession>A0ACD3AD24</accession>
<gene>
    <name evidence="1" type="ORF">BDN72DRAFT_775750</name>
</gene>
<reference evidence="1 2" key="1">
    <citation type="journal article" date="2019" name="Nat. Ecol. Evol.">
        <title>Megaphylogeny resolves global patterns of mushroom evolution.</title>
        <authorList>
            <person name="Varga T."/>
            <person name="Krizsan K."/>
            <person name="Foldi C."/>
            <person name="Dima B."/>
            <person name="Sanchez-Garcia M."/>
            <person name="Sanchez-Ramirez S."/>
            <person name="Szollosi G.J."/>
            <person name="Szarkandi J.G."/>
            <person name="Papp V."/>
            <person name="Albert L."/>
            <person name="Andreopoulos W."/>
            <person name="Angelini C."/>
            <person name="Antonin V."/>
            <person name="Barry K.W."/>
            <person name="Bougher N.L."/>
            <person name="Buchanan P."/>
            <person name="Buyck B."/>
            <person name="Bense V."/>
            <person name="Catcheside P."/>
            <person name="Chovatia M."/>
            <person name="Cooper J."/>
            <person name="Damon W."/>
            <person name="Desjardin D."/>
            <person name="Finy P."/>
            <person name="Geml J."/>
            <person name="Haridas S."/>
            <person name="Hughes K."/>
            <person name="Justo A."/>
            <person name="Karasinski D."/>
            <person name="Kautmanova I."/>
            <person name="Kiss B."/>
            <person name="Kocsube S."/>
            <person name="Kotiranta H."/>
            <person name="LaButti K.M."/>
            <person name="Lechner B.E."/>
            <person name="Liimatainen K."/>
            <person name="Lipzen A."/>
            <person name="Lukacs Z."/>
            <person name="Mihaltcheva S."/>
            <person name="Morgado L.N."/>
            <person name="Niskanen T."/>
            <person name="Noordeloos M.E."/>
            <person name="Ohm R.A."/>
            <person name="Ortiz-Santana B."/>
            <person name="Ovrebo C."/>
            <person name="Racz N."/>
            <person name="Riley R."/>
            <person name="Savchenko A."/>
            <person name="Shiryaev A."/>
            <person name="Soop K."/>
            <person name="Spirin V."/>
            <person name="Szebenyi C."/>
            <person name="Tomsovsky M."/>
            <person name="Tulloss R.E."/>
            <person name="Uehling J."/>
            <person name="Grigoriev I.V."/>
            <person name="Vagvolgyi C."/>
            <person name="Papp T."/>
            <person name="Martin F.M."/>
            <person name="Miettinen O."/>
            <person name="Hibbett D.S."/>
            <person name="Nagy L.G."/>
        </authorList>
    </citation>
    <scope>NUCLEOTIDE SEQUENCE [LARGE SCALE GENOMIC DNA]</scope>
    <source>
        <strain evidence="1 2">NL-1719</strain>
    </source>
</reference>
<evidence type="ECO:0000313" key="1">
    <source>
        <dbReference type="EMBL" id="TFK63570.1"/>
    </source>
</evidence>